<evidence type="ECO:0000259" key="1">
    <source>
        <dbReference type="Pfam" id="PF01368"/>
    </source>
</evidence>
<reference evidence="2" key="1">
    <citation type="submission" date="2018-05" db="EMBL/GenBank/DDBJ databases">
        <authorList>
            <person name="Lanie J.A."/>
            <person name="Ng W.-L."/>
            <person name="Kazmierczak K.M."/>
            <person name="Andrzejewski T.M."/>
            <person name="Davidsen T.M."/>
            <person name="Wayne K.J."/>
            <person name="Tettelin H."/>
            <person name="Glass J.I."/>
            <person name="Rusch D."/>
            <person name="Podicherti R."/>
            <person name="Tsui H.-C.T."/>
            <person name="Winkler M.E."/>
        </authorList>
    </citation>
    <scope>NUCLEOTIDE SEQUENCE</scope>
</reference>
<name>A0A381XL35_9ZZZZ</name>
<dbReference type="InterPro" id="IPR038763">
    <property type="entry name" value="DHH_sf"/>
</dbReference>
<sequence length="327" mass="35589">MKYADWKLLPTATEELCSKLEKGVIESSILMHRGITSKEEANHFLSPTLEDLNDPYLLSSMNNCVIRMSAALNDGERIGVFGDFDTDGLTGTAVLTKGLENLGGLVFPYVPHRVKEGHGISQQAIDFFEKREVTLIITVDCGTTSISEITQASQKGIDTIVTDHHVPMDSLPPAVAIVNPSLADSKYPFPHITGVGTALKVMEALYSSLSVEIPNFLYAFCALGTVSDVGLMKGENRYLTQRGIQAIKSETILGIDALIRVSGLTKNRLSSEDLSFGIIPRLNVAGRLQHAELSLDLLLTENDSQALSLAEKLNELNKTRQSLTDKA</sequence>
<feature type="non-terminal residue" evidence="2">
    <location>
        <position position="327"/>
    </location>
</feature>
<dbReference type="Pfam" id="PF01368">
    <property type="entry name" value="DHH"/>
    <property type="match status" value="1"/>
</dbReference>
<protein>
    <recommendedName>
        <fullName evidence="1">DDH domain-containing protein</fullName>
    </recommendedName>
</protein>
<dbReference type="PANTHER" id="PTHR30255">
    <property type="entry name" value="SINGLE-STRANDED-DNA-SPECIFIC EXONUCLEASE RECJ"/>
    <property type="match status" value="1"/>
</dbReference>
<dbReference type="InterPro" id="IPR051673">
    <property type="entry name" value="SSDNA_exonuclease_RecJ"/>
</dbReference>
<dbReference type="PANTHER" id="PTHR30255:SF2">
    <property type="entry name" value="SINGLE-STRANDED-DNA-SPECIFIC EXONUCLEASE RECJ"/>
    <property type="match status" value="1"/>
</dbReference>
<gene>
    <name evidence="2" type="ORF">METZ01_LOCUS118302</name>
</gene>
<feature type="domain" description="DDH" evidence="1">
    <location>
        <begin position="77"/>
        <end position="225"/>
    </location>
</feature>
<dbReference type="EMBL" id="UINC01015564">
    <property type="protein sequence ID" value="SVA65448.1"/>
    <property type="molecule type" value="Genomic_DNA"/>
</dbReference>
<dbReference type="GO" id="GO:0004527">
    <property type="term" value="F:exonuclease activity"/>
    <property type="evidence" value="ECO:0007669"/>
    <property type="project" value="UniProtKB-KW"/>
</dbReference>
<dbReference type="InterPro" id="IPR001667">
    <property type="entry name" value="DDH_dom"/>
</dbReference>
<dbReference type="AlphaFoldDB" id="A0A381XL35"/>
<evidence type="ECO:0000313" key="2">
    <source>
        <dbReference type="EMBL" id="SVA65448.1"/>
    </source>
</evidence>
<organism evidence="2">
    <name type="scientific">marine metagenome</name>
    <dbReference type="NCBI Taxonomy" id="408172"/>
    <lineage>
        <taxon>unclassified sequences</taxon>
        <taxon>metagenomes</taxon>
        <taxon>ecological metagenomes</taxon>
    </lineage>
</organism>
<proteinExistence type="predicted"/>
<accession>A0A381XL35</accession>
<dbReference type="Gene3D" id="3.90.1640.30">
    <property type="match status" value="1"/>
</dbReference>
<dbReference type="SUPFAM" id="SSF64182">
    <property type="entry name" value="DHH phosphoesterases"/>
    <property type="match status" value="1"/>
</dbReference>